<evidence type="ECO:0000256" key="1">
    <source>
        <dbReference type="ARBA" id="ARBA00004141"/>
    </source>
</evidence>
<dbReference type="GO" id="GO:0016020">
    <property type="term" value="C:membrane"/>
    <property type="evidence" value="ECO:0007669"/>
    <property type="project" value="UniProtKB-SubCell"/>
</dbReference>
<dbReference type="HOGENOM" id="CLU_054176_1_0_6"/>
<keyword evidence="3 5" id="KW-1133">Transmembrane helix</keyword>
<evidence type="ECO:0000256" key="4">
    <source>
        <dbReference type="ARBA" id="ARBA00023136"/>
    </source>
</evidence>
<evidence type="ECO:0000259" key="6">
    <source>
        <dbReference type="Pfam" id="PF06271"/>
    </source>
</evidence>
<dbReference type="Pfam" id="PF06271">
    <property type="entry name" value="RDD"/>
    <property type="match status" value="1"/>
</dbReference>
<keyword evidence="2 5" id="KW-0812">Transmembrane</keyword>
<protein>
    <submittedName>
        <fullName evidence="7">Putative membrane protein</fullName>
    </submittedName>
</protein>
<gene>
    <name evidence="7" type="ORF">BegalDRAFT_3341</name>
</gene>
<dbReference type="PANTHER" id="PTHR38480">
    <property type="entry name" value="SLR0254 PROTEIN"/>
    <property type="match status" value="1"/>
</dbReference>
<feature type="transmembrane region" description="Helical" evidence="5">
    <location>
        <begin position="59"/>
        <end position="79"/>
    </location>
</feature>
<dbReference type="Proteomes" id="UP000005744">
    <property type="component" value="Unassembled WGS sequence"/>
</dbReference>
<reference evidence="7 8" key="1">
    <citation type="submission" date="2011-11" db="EMBL/GenBank/DDBJ databases">
        <title>Improved High-Quality Draft sequence of Beggiatoa alba B18lD.</title>
        <authorList>
            <consortium name="US DOE Joint Genome Institute"/>
            <person name="Lucas S."/>
            <person name="Han J."/>
            <person name="Lapidus A."/>
            <person name="Cheng J.-F."/>
            <person name="Goodwin L."/>
            <person name="Pitluck S."/>
            <person name="Peters L."/>
            <person name="Mikhailova N."/>
            <person name="Held B."/>
            <person name="Detter J.C."/>
            <person name="Han C."/>
            <person name="Tapia R."/>
            <person name="Land M."/>
            <person name="Hauser L."/>
            <person name="Kyrpides N."/>
            <person name="Ivanova N."/>
            <person name="Pagani I."/>
            <person name="Samuel K."/>
            <person name="Teske A."/>
            <person name="Mueller J."/>
            <person name="Woyke T."/>
        </authorList>
    </citation>
    <scope>NUCLEOTIDE SEQUENCE [LARGE SCALE GENOMIC DNA]</scope>
    <source>
        <strain evidence="7 8">B18LD</strain>
    </source>
</reference>
<dbReference type="OrthoDB" id="9787732at2"/>
<dbReference type="EMBL" id="JH600070">
    <property type="protein sequence ID" value="EIJ44159.1"/>
    <property type="molecule type" value="Genomic_DNA"/>
</dbReference>
<dbReference type="STRING" id="395493.BegalDRAFT_3341"/>
<keyword evidence="8" id="KW-1185">Reference proteome</keyword>
<sequence>MNTPPLIDTTYIIETPEGVELTLHIAGPVVRAIAWFIDLCIRLLIYILLGNMLLKFGNIGVGLLLLMLFLGEWFYYVLFEVYAGGKTLGKRLLGIKVILASGAPVTWSASMTRNLLRVADFLPFLNALGLISMICTKNFQRLGDIAAQTIVIYQDKPIKHNALPNMPAYHLSYPLTLEEQQAIINFAERAQTFSQERADELASIIQPLIADDKNATQALYQIAIGLLGKK</sequence>
<dbReference type="PANTHER" id="PTHR38480:SF1">
    <property type="entry name" value="SLR0254 PROTEIN"/>
    <property type="match status" value="1"/>
</dbReference>
<feature type="transmembrane region" description="Helical" evidence="5">
    <location>
        <begin position="32"/>
        <end position="53"/>
    </location>
</feature>
<comment type="subcellular location">
    <subcellularLocation>
        <location evidence="1">Membrane</location>
        <topology evidence="1">Multi-pass membrane protein</topology>
    </subcellularLocation>
</comment>
<dbReference type="RefSeq" id="WP_002691980.1">
    <property type="nucleotide sequence ID" value="NZ_JH600070.1"/>
</dbReference>
<dbReference type="eggNOG" id="COG1714">
    <property type="taxonomic scope" value="Bacteria"/>
</dbReference>
<proteinExistence type="predicted"/>
<name>I3CKL6_9GAMM</name>
<evidence type="ECO:0000313" key="8">
    <source>
        <dbReference type="Proteomes" id="UP000005744"/>
    </source>
</evidence>
<evidence type="ECO:0000256" key="5">
    <source>
        <dbReference type="SAM" id="Phobius"/>
    </source>
</evidence>
<evidence type="ECO:0000256" key="3">
    <source>
        <dbReference type="ARBA" id="ARBA00022989"/>
    </source>
</evidence>
<feature type="domain" description="RDD" evidence="6">
    <location>
        <begin position="26"/>
        <end position="147"/>
    </location>
</feature>
<evidence type="ECO:0000313" key="7">
    <source>
        <dbReference type="EMBL" id="EIJ44159.1"/>
    </source>
</evidence>
<dbReference type="InterPro" id="IPR010432">
    <property type="entry name" value="RDD"/>
</dbReference>
<accession>I3CKL6</accession>
<dbReference type="AlphaFoldDB" id="I3CKL6"/>
<keyword evidence="4 5" id="KW-0472">Membrane</keyword>
<evidence type="ECO:0000256" key="2">
    <source>
        <dbReference type="ARBA" id="ARBA00022692"/>
    </source>
</evidence>
<organism evidence="7 8">
    <name type="scientific">Beggiatoa alba B18LD</name>
    <dbReference type="NCBI Taxonomy" id="395493"/>
    <lineage>
        <taxon>Bacteria</taxon>
        <taxon>Pseudomonadati</taxon>
        <taxon>Pseudomonadota</taxon>
        <taxon>Gammaproteobacteria</taxon>
        <taxon>Thiotrichales</taxon>
        <taxon>Thiotrichaceae</taxon>
        <taxon>Beggiatoa</taxon>
    </lineage>
</organism>